<comment type="caution">
    <text evidence="4">The sequence shown here is derived from an EMBL/GenBank/DDBJ whole genome shotgun (WGS) entry which is preliminary data.</text>
</comment>
<comment type="similarity">
    <text evidence="1">Belongs to the ABC transporter superfamily.</text>
</comment>
<dbReference type="EMBL" id="FCON02000060">
    <property type="protein sequence ID" value="SAL75392.1"/>
    <property type="molecule type" value="Genomic_DNA"/>
</dbReference>
<reference evidence="4" key="1">
    <citation type="submission" date="2016-01" db="EMBL/GenBank/DDBJ databases">
        <authorList>
            <person name="Peeters C."/>
        </authorList>
    </citation>
    <scope>NUCLEOTIDE SEQUENCE [LARGE SCALE GENOMIC DNA]</scope>
    <source>
        <strain evidence="4">LMG 22940</strain>
    </source>
</reference>
<keyword evidence="5" id="KW-1185">Reference proteome</keyword>
<evidence type="ECO:0000256" key="3">
    <source>
        <dbReference type="SAM" id="MobiDB-lite"/>
    </source>
</evidence>
<dbReference type="InterPro" id="IPR027417">
    <property type="entry name" value="P-loop_NTPase"/>
</dbReference>
<name>A0A158K2M9_9BURK</name>
<dbReference type="InterPro" id="IPR050166">
    <property type="entry name" value="ABC_transporter_ATP-bind"/>
</dbReference>
<evidence type="ECO:0000256" key="1">
    <source>
        <dbReference type="ARBA" id="ARBA00005417"/>
    </source>
</evidence>
<dbReference type="SUPFAM" id="SSF52540">
    <property type="entry name" value="P-loop containing nucleoside triphosphate hydrolases"/>
    <property type="match status" value="1"/>
</dbReference>
<evidence type="ECO:0000313" key="4">
    <source>
        <dbReference type="EMBL" id="SAL75392.1"/>
    </source>
</evidence>
<proteinExistence type="inferred from homology"/>
<dbReference type="AlphaFoldDB" id="A0A158K2M9"/>
<gene>
    <name evidence="4" type="ORF">AWB68_04761</name>
</gene>
<dbReference type="Gene3D" id="3.40.50.300">
    <property type="entry name" value="P-loop containing nucleotide triphosphate hydrolases"/>
    <property type="match status" value="1"/>
</dbReference>
<keyword evidence="2" id="KW-0813">Transport</keyword>
<accession>A0A158K2M9</accession>
<dbReference type="Proteomes" id="UP000054770">
    <property type="component" value="Unassembled WGS sequence"/>
</dbReference>
<dbReference type="PANTHER" id="PTHR42788">
    <property type="entry name" value="TAURINE IMPORT ATP-BINDING PROTEIN-RELATED"/>
    <property type="match status" value="1"/>
</dbReference>
<sequence>MDEPFAALDAHAREASQDELLSIWRRTGTTVVFITHSIDEAIYLGQRVLVMAAAQGRITHSLPVHVPKGDPTVGLRATPEFVRLRHQIWQLIRSRRSAGHLQVAHAAQFNFEGASMSTVIASPVCVASALPRAFRVSREPPGCPGDARVAESEENGSLVKF</sequence>
<evidence type="ECO:0000256" key="2">
    <source>
        <dbReference type="ARBA" id="ARBA00022448"/>
    </source>
</evidence>
<feature type="region of interest" description="Disordered" evidence="3">
    <location>
        <begin position="141"/>
        <end position="161"/>
    </location>
</feature>
<protein>
    <submittedName>
        <fullName evidence="4">ABC transporter</fullName>
    </submittedName>
</protein>
<organism evidence="4 5">
    <name type="scientific">Caballeronia choica</name>
    <dbReference type="NCBI Taxonomy" id="326476"/>
    <lineage>
        <taxon>Bacteria</taxon>
        <taxon>Pseudomonadati</taxon>
        <taxon>Pseudomonadota</taxon>
        <taxon>Betaproteobacteria</taxon>
        <taxon>Burkholderiales</taxon>
        <taxon>Burkholderiaceae</taxon>
        <taxon>Caballeronia</taxon>
    </lineage>
</organism>
<evidence type="ECO:0000313" key="5">
    <source>
        <dbReference type="Proteomes" id="UP000054770"/>
    </source>
</evidence>
<dbReference type="PANTHER" id="PTHR42788:SF13">
    <property type="entry name" value="ALIPHATIC SULFONATES IMPORT ATP-BINDING PROTEIN SSUB"/>
    <property type="match status" value="1"/>
</dbReference>